<dbReference type="SUPFAM" id="SSF52218">
    <property type="entry name" value="Flavoproteins"/>
    <property type="match status" value="1"/>
</dbReference>
<dbReference type="PANTHER" id="PTHR30543">
    <property type="entry name" value="CHROMATE REDUCTASE"/>
    <property type="match status" value="1"/>
</dbReference>
<dbReference type="RefSeq" id="WP_121915765.1">
    <property type="nucleotide sequence ID" value="NZ_REFV01000001.1"/>
</dbReference>
<dbReference type="Pfam" id="PF03358">
    <property type="entry name" value="FMN_red"/>
    <property type="match status" value="1"/>
</dbReference>
<dbReference type="GO" id="GO:0005829">
    <property type="term" value="C:cytosol"/>
    <property type="evidence" value="ECO:0007669"/>
    <property type="project" value="TreeGrafter"/>
</dbReference>
<sequence>MKRVLAFAGSNSSSSINVQLANYVLNHCSGADKKMLLLTDYNLPMYNIDIEQSSGIPIDINLLKAEISRADGVIIAVNEHNGMVSAFFKNIIDWLSRADRNFLEDKKVLLISTSPGARGGSSALEYTEKTLPRFGANVVERFSFPSFQQHFNVDAQEITDPLLQMGIQEVIASFLNELEG</sequence>
<dbReference type="OrthoDB" id="5767802at2"/>
<organism evidence="2 3">
    <name type="scientific">Dokdonia sinensis</name>
    <dbReference type="NCBI Taxonomy" id="2479847"/>
    <lineage>
        <taxon>Bacteria</taxon>
        <taxon>Pseudomonadati</taxon>
        <taxon>Bacteroidota</taxon>
        <taxon>Flavobacteriia</taxon>
        <taxon>Flavobacteriales</taxon>
        <taxon>Flavobacteriaceae</taxon>
        <taxon>Dokdonia</taxon>
    </lineage>
</organism>
<dbReference type="AlphaFoldDB" id="A0A3M0GRY2"/>
<dbReference type="GO" id="GO:0010181">
    <property type="term" value="F:FMN binding"/>
    <property type="evidence" value="ECO:0007669"/>
    <property type="project" value="TreeGrafter"/>
</dbReference>
<keyword evidence="3" id="KW-1185">Reference proteome</keyword>
<evidence type="ECO:0000259" key="1">
    <source>
        <dbReference type="Pfam" id="PF03358"/>
    </source>
</evidence>
<name>A0A3M0GRY2_9FLAO</name>
<evidence type="ECO:0000313" key="2">
    <source>
        <dbReference type="EMBL" id="RMB63969.1"/>
    </source>
</evidence>
<proteinExistence type="predicted"/>
<protein>
    <submittedName>
        <fullName evidence="2">NADPH-dependent oxidoreductase</fullName>
    </submittedName>
</protein>
<dbReference type="EMBL" id="REFV01000001">
    <property type="protein sequence ID" value="RMB63969.1"/>
    <property type="molecule type" value="Genomic_DNA"/>
</dbReference>
<accession>A0A3M0GRY2</accession>
<dbReference type="Gene3D" id="3.40.50.360">
    <property type="match status" value="1"/>
</dbReference>
<reference evidence="2 3" key="1">
    <citation type="submission" date="2018-10" db="EMBL/GenBank/DDBJ databases">
        <title>Dokdonia luteus sp. nov., isolated from sea water.</title>
        <authorList>
            <person name="Zhou L.Y."/>
            <person name="Du Z.J."/>
        </authorList>
    </citation>
    <scope>NUCLEOTIDE SEQUENCE [LARGE SCALE GENOMIC DNA]</scope>
    <source>
        <strain evidence="2 3">SH27</strain>
    </source>
</reference>
<dbReference type="InterPro" id="IPR005025">
    <property type="entry name" value="FMN_Rdtase-like_dom"/>
</dbReference>
<gene>
    <name evidence="2" type="ORF">EAX61_00885</name>
</gene>
<dbReference type="Proteomes" id="UP000281985">
    <property type="component" value="Unassembled WGS sequence"/>
</dbReference>
<dbReference type="InterPro" id="IPR050712">
    <property type="entry name" value="NAD(P)H-dep_reductase"/>
</dbReference>
<dbReference type="GO" id="GO:0016491">
    <property type="term" value="F:oxidoreductase activity"/>
    <property type="evidence" value="ECO:0007669"/>
    <property type="project" value="InterPro"/>
</dbReference>
<evidence type="ECO:0000313" key="3">
    <source>
        <dbReference type="Proteomes" id="UP000281985"/>
    </source>
</evidence>
<feature type="domain" description="NADPH-dependent FMN reductase-like" evidence="1">
    <location>
        <begin position="3"/>
        <end position="144"/>
    </location>
</feature>
<comment type="caution">
    <text evidence="2">The sequence shown here is derived from an EMBL/GenBank/DDBJ whole genome shotgun (WGS) entry which is preliminary data.</text>
</comment>
<dbReference type="InterPro" id="IPR029039">
    <property type="entry name" value="Flavoprotein-like_sf"/>
</dbReference>
<dbReference type="PANTHER" id="PTHR30543:SF21">
    <property type="entry name" value="NAD(P)H-DEPENDENT FMN REDUCTASE LOT6"/>
    <property type="match status" value="1"/>
</dbReference>